<comment type="similarity">
    <text evidence="3 11">Belongs to the glycogen phosphorylase family.</text>
</comment>
<evidence type="ECO:0000256" key="11">
    <source>
        <dbReference type="RuleBase" id="RU000587"/>
    </source>
</evidence>
<dbReference type="GO" id="GO:0008184">
    <property type="term" value="F:glycogen phosphorylase activity"/>
    <property type="evidence" value="ECO:0007669"/>
    <property type="project" value="InterPro"/>
</dbReference>
<organism evidence="12 13">
    <name type="scientific">Leptospira brenneri</name>
    <dbReference type="NCBI Taxonomy" id="2023182"/>
    <lineage>
        <taxon>Bacteria</taxon>
        <taxon>Pseudomonadati</taxon>
        <taxon>Spirochaetota</taxon>
        <taxon>Spirochaetia</taxon>
        <taxon>Leptospirales</taxon>
        <taxon>Leptospiraceae</taxon>
        <taxon>Leptospira</taxon>
    </lineage>
</organism>
<evidence type="ECO:0000313" key="13">
    <source>
        <dbReference type="Proteomes" id="UP000297891"/>
    </source>
</evidence>
<dbReference type="FunFam" id="3.40.50.2000:FF:000005">
    <property type="entry name" value="Alpha-1,4 glucan phosphorylase"/>
    <property type="match status" value="1"/>
</dbReference>
<dbReference type="SUPFAM" id="SSF53756">
    <property type="entry name" value="UDP-Glycosyltransferase/glycogen phosphorylase"/>
    <property type="match status" value="1"/>
</dbReference>
<accession>A0A2M9XZG1</accession>
<proteinExistence type="inferred from homology"/>
<keyword evidence="5 11" id="KW-0328">Glycosyltransferase</keyword>
<keyword evidence="8 11" id="KW-0119">Carbohydrate metabolism</keyword>
<dbReference type="CDD" id="cd04300">
    <property type="entry name" value="GT35_Glycogen_Phosphorylase"/>
    <property type="match status" value="1"/>
</dbReference>
<evidence type="ECO:0000256" key="5">
    <source>
        <dbReference type="ARBA" id="ARBA00022676"/>
    </source>
</evidence>
<evidence type="ECO:0000256" key="9">
    <source>
        <dbReference type="ARBA" id="ARBA00025174"/>
    </source>
</evidence>
<evidence type="ECO:0000256" key="6">
    <source>
        <dbReference type="ARBA" id="ARBA00022679"/>
    </source>
</evidence>
<comment type="catalytic activity">
    <reaction evidence="1 11">
        <text>[(1-&gt;4)-alpha-D-glucosyl](n) + phosphate = [(1-&gt;4)-alpha-D-glucosyl](n-1) + alpha-D-glucose 1-phosphate</text>
        <dbReference type="Rhea" id="RHEA:41732"/>
        <dbReference type="Rhea" id="RHEA-COMP:9584"/>
        <dbReference type="Rhea" id="RHEA-COMP:9586"/>
        <dbReference type="ChEBI" id="CHEBI:15444"/>
        <dbReference type="ChEBI" id="CHEBI:43474"/>
        <dbReference type="ChEBI" id="CHEBI:58601"/>
        <dbReference type="EC" id="2.4.1.1"/>
    </reaction>
</comment>
<comment type="function">
    <text evidence="11">Allosteric enzyme that catalyzes the rate-limiting step in glycogen catabolism, the phosphorolytic cleavage of glycogen to produce glucose-1-phosphate, and plays a central role in maintaining cellular and organismal glucose homeostasis.</text>
</comment>
<dbReference type="NCBIfam" id="TIGR02093">
    <property type="entry name" value="P_ylase"/>
    <property type="match status" value="1"/>
</dbReference>
<dbReference type="Pfam" id="PF00343">
    <property type="entry name" value="Phosphorylase"/>
    <property type="match status" value="1"/>
</dbReference>
<evidence type="ECO:0000256" key="7">
    <source>
        <dbReference type="ARBA" id="ARBA00022898"/>
    </source>
</evidence>
<dbReference type="GO" id="GO:0005737">
    <property type="term" value="C:cytoplasm"/>
    <property type="evidence" value="ECO:0007669"/>
    <property type="project" value="TreeGrafter"/>
</dbReference>
<feature type="modified residue" description="N6-(pyridoxal phosphate)lysine" evidence="10">
    <location>
        <position position="673"/>
    </location>
</feature>
<reference evidence="12" key="1">
    <citation type="journal article" date="2019" name="PLoS Negl. Trop. Dis.">
        <title>Revisiting the worldwide diversity of Leptospira species in the environment.</title>
        <authorList>
            <person name="Vincent A.T."/>
            <person name="Schiettekatte O."/>
            <person name="Bourhy P."/>
            <person name="Veyrier F.J."/>
            <person name="Picardeau M."/>
        </authorList>
    </citation>
    <scope>NUCLEOTIDE SEQUENCE [LARGE SCALE GENOMIC DNA]</scope>
    <source>
        <strain evidence="12">201800277</strain>
    </source>
</reference>
<sequence>MVVNNPRLITLLSEEQKADLASMEKQFAHHLEYTIGKNRFNLKNEDIYKALGHTIRDFLIDRLNVTHERYRNENPKRVFYFSLEFLMGRTLMNALISLGLYETIQVMLRGIGFELTDVLEFETDAGLGNGGLGRLAACFLDSMATLNVPGFGYGIRYDYGIFNQIIANGNQLEMPDHWDADGVPYEVVRSDISFSVGFFGHTETKVSGKGKIQHDWVPDETVLASAHDYPIPGFNTSTVNYLRLWAARSSEEFNLDYFNHGDYMKAVQDKSISENISKVLYPNDTTEQGKVLRLKQQYFMVCASLQDILIQYRETNSNLKELPNYIAIQLNDTHPSIGIAELMRIFIDNEEMDWEQAWEIVTKVFSYTNHTVLPEALETWRVELFERLLPRHLEIIYEINHRFLSEVRSRGVLSESEIQQVSIIEEGNEKRIRMANLAVIGSYRVNGVAELHSELIKKTIFQAFTKVFPEKFNNKTNGITPRRWLLQSNPSLANLISKRIGNGFTTDLYKLKELETFVGDVDFRNDWQVVKQTAKEDLAKLIKSETGISIDPKSLIDVQVKRFHEYKRQLLNILRVIALYRRIKENPSREVTPRTVIFGGKAAPGYYMAKLIIKLINNVAWVINRDPDVADRLKVVFLPNYRVSLAERIIPGTNLSEQISTAGTEASGTSNMKFMLNGALTIGTLDGANVEILEEVGPENMYIFGLHTEEVYRLKEAGYQPADYIRKNDELHRVLLMIRENLFSIGEPGIFGPIYDSLYYTDNYLLMADFAAYDETQNLVAKDYLDETTWTKKSILNVARSGKFSSDRTIREYAKDIWKVPLLDTVPPKTIYKLPQN</sequence>
<dbReference type="GO" id="GO:0030170">
    <property type="term" value="F:pyridoxal phosphate binding"/>
    <property type="evidence" value="ECO:0007669"/>
    <property type="project" value="InterPro"/>
</dbReference>
<dbReference type="GO" id="GO:0005980">
    <property type="term" value="P:glycogen catabolic process"/>
    <property type="evidence" value="ECO:0007669"/>
    <property type="project" value="TreeGrafter"/>
</dbReference>
<dbReference type="InterPro" id="IPR000811">
    <property type="entry name" value="Glyco_trans_35"/>
</dbReference>
<evidence type="ECO:0000256" key="2">
    <source>
        <dbReference type="ARBA" id="ARBA00001933"/>
    </source>
</evidence>
<dbReference type="Gene3D" id="3.40.50.2000">
    <property type="entry name" value="Glycogen Phosphorylase B"/>
    <property type="match status" value="2"/>
</dbReference>
<name>A0A2M9XZG1_9LEPT</name>
<comment type="caution">
    <text evidence="12">The sequence shown here is derived from an EMBL/GenBank/DDBJ whole genome shotgun (WGS) entry which is preliminary data.</text>
</comment>
<keyword evidence="13" id="KW-1185">Reference proteome</keyword>
<keyword evidence="4" id="KW-0321">Glycogen metabolism</keyword>
<protein>
    <recommendedName>
        <fullName evidence="11">Alpha-1,4 glucan phosphorylase</fullName>
        <ecNumber evidence="11">2.4.1.1</ecNumber>
    </recommendedName>
</protein>
<keyword evidence="6 11" id="KW-0808">Transferase</keyword>
<dbReference type="InterPro" id="IPR011833">
    <property type="entry name" value="Glycg_phsphrylas"/>
</dbReference>
<evidence type="ECO:0000256" key="10">
    <source>
        <dbReference type="PIRSR" id="PIRSR000460-1"/>
    </source>
</evidence>
<dbReference type="OrthoDB" id="9760804at2"/>
<dbReference type="Proteomes" id="UP000297891">
    <property type="component" value="Unassembled WGS sequence"/>
</dbReference>
<dbReference type="EMBL" id="RQFP01000001">
    <property type="protein sequence ID" value="TGK96955.1"/>
    <property type="molecule type" value="Genomic_DNA"/>
</dbReference>
<evidence type="ECO:0000313" key="12">
    <source>
        <dbReference type="EMBL" id="TGK96955.1"/>
    </source>
</evidence>
<evidence type="ECO:0000256" key="1">
    <source>
        <dbReference type="ARBA" id="ARBA00001275"/>
    </source>
</evidence>
<dbReference type="PANTHER" id="PTHR11468:SF3">
    <property type="entry name" value="GLYCOGEN PHOSPHORYLASE, LIVER FORM"/>
    <property type="match status" value="1"/>
</dbReference>
<evidence type="ECO:0000256" key="4">
    <source>
        <dbReference type="ARBA" id="ARBA00022600"/>
    </source>
</evidence>
<comment type="function">
    <text evidence="9">Phosphorylase is an important allosteric enzyme in carbohydrate metabolism. Enzymes from different sources differ in their regulatory mechanisms and in their natural substrates. However, all known phosphorylases share catalytic and structural properties.</text>
</comment>
<keyword evidence="7 10" id="KW-0663">Pyridoxal phosphate</keyword>
<dbReference type="RefSeq" id="WP_100791391.1">
    <property type="nucleotide sequence ID" value="NZ_NPDQ01000006.1"/>
</dbReference>
<dbReference type="FunFam" id="3.40.50.2000:FF:000002">
    <property type="entry name" value="Alpha-1,4 glucan phosphorylase"/>
    <property type="match status" value="1"/>
</dbReference>
<dbReference type="PIRSF" id="PIRSF000460">
    <property type="entry name" value="Pprylas_GlgP"/>
    <property type="match status" value="1"/>
</dbReference>
<evidence type="ECO:0000256" key="3">
    <source>
        <dbReference type="ARBA" id="ARBA00006047"/>
    </source>
</evidence>
<gene>
    <name evidence="12" type="ORF">EHQ30_10300</name>
</gene>
<evidence type="ECO:0000256" key="8">
    <source>
        <dbReference type="ARBA" id="ARBA00023277"/>
    </source>
</evidence>
<dbReference type="PANTHER" id="PTHR11468">
    <property type="entry name" value="GLYCOGEN PHOSPHORYLASE"/>
    <property type="match status" value="1"/>
</dbReference>
<dbReference type="PROSITE" id="PS00102">
    <property type="entry name" value="PHOSPHORYLASE"/>
    <property type="match status" value="1"/>
</dbReference>
<dbReference type="EC" id="2.4.1.1" evidence="11"/>
<dbReference type="AlphaFoldDB" id="A0A2M9XZG1"/>
<comment type="cofactor">
    <cofactor evidence="2 11">
        <name>pyridoxal 5'-phosphate</name>
        <dbReference type="ChEBI" id="CHEBI:597326"/>
    </cofactor>
</comment>
<dbReference type="InterPro" id="IPR035090">
    <property type="entry name" value="Pyridoxal_P_attach_site"/>
</dbReference>